<reference evidence="1" key="1">
    <citation type="submission" date="2020-05" db="EMBL/GenBank/DDBJ databases">
        <title>WGS assembly of Panicum virgatum.</title>
        <authorList>
            <person name="Lovell J.T."/>
            <person name="Jenkins J."/>
            <person name="Shu S."/>
            <person name="Juenger T.E."/>
            <person name="Schmutz J."/>
        </authorList>
    </citation>
    <scope>NUCLEOTIDE SEQUENCE</scope>
    <source>
        <strain evidence="1">AP13</strain>
    </source>
</reference>
<name>A0A8T0MDQ2_PANVG</name>
<gene>
    <name evidence="1" type="ORF">PVAP13_9NG111073</name>
</gene>
<proteinExistence type="predicted"/>
<evidence type="ECO:0000313" key="1">
    <source>
        <dbReference type="EMBL" id="KAG2535380.1"/>
    </source>
</evidence>
<dbReference type="AlphaFoldDB" id="A0A8T0MDQ2"/>
<sequence>MNWVTFLIFGTKPKKPREGHIINAILYSLSGLIESEPVCIIVQRRVKLCKDFGVPIVPETHDVIKSKFLAYLHGGIVVLRPLEHNCHIEIMVKLTPKMSLKALTLLQSIDILLSSVPQCHFFPTVVSWHLNSKTFYMLWVSKSGITFIPSLIRNVMSDTSPLRIGPGWRRIGPTLQDVRSTARLMSWRYLTAAAHGFLAGATTRTQLTLRRARR</sequence>
<evidence type="ECO:0000313" key="2">
    <source>
        <dbReference type="Proteomes" id="UP000823388"/>
    </source>
</evidence>
<protein>
    <submittedName>
        <fullName evidence="1">Uncharacterized protein</fullName>
    </submittedName>
</protein>
<comment type="caution">
    <text evidence="1">The sequence shown here is derived from an EMBL/GenBank/DDBJ whole genome shotgun (WGS) entry which is preliminary data.</text>
</comment>
<accession>A0A8T0MDQ2</accession>
<dbReference type="Proteomes" id="UP000823388">
    <property type="component" value="Chromosome 9N"/>
</dbReference>
<keyword evidence="2" id="KW-1185">Reference proteome</keyword>
<organism evidence="1 2">
    <name type="scientific">Panicum virgatum</name>
    <name type="common">Blackwell switchgrass</name>
    <dbReference type="NCBI Taxonomy" id="38727"/>
    <lineage>
        <taxon>Eukaryota</taxon>
        <taxon>Viridiplantae</taxon>
        <taxon>Streptophyta</taxon>
        <taxon>Embryophyta</taxon>
        <taxon>Tracheophyta</taxon>
        <taxon>Spermatophyta</taxon>
        <taxon>Magnoliopsida</taxon>
        <taxon>Liliopsida</taxon>
        <taxon>Poales</taxon>
        <taxon>Poaceae</taxon>
        <taxon>PACMAD clade</taxon>
        <taxon>Panicoideae</taxon>
        <taxon>Panicodae</taxon>
        <taxon>Paniceae</taxon>
        <taxon>Panicinae</taxon>
        <taxon>Panicum</taxon>
        <taxon>Panicum sect. Hiantes</taxon>
    </lineage>
</organism>
<dbReference type="EMBL" id="CM029054">
    <property type="protein sequence ID" value="KAG2535380.1"/>
    <property type="molecule type" value="Genomic_DNA"/>
</dbReference>